<dbReference type="AlphaFoldDB" id="A0A8H6B869"/>
<evidence type="ECO:0000313" key="2">
    <source>
        <dbReference type="EMBL" id="KAF6006687.1"/>
    </source>
</evidence>
<dbReference type="Proteomes" id="UP000568158">
    <property type="component" value="Unassembled WGS sequence"/>
</dbReference>
<sequence>MSSSTRNETSARTAGSDVEVVGEIEKEPRDYVEILRRINASLTGKGIKDLFANGSKKKKVFTSIMYLDSVKDWIVEVVRKDPYDTIDFDDIKMILDVDVTFGTEVSRGLFWDIVDHCLRDRFSPETVPLLDHEEGLNLLAKLNQLLKSIVESPLVVRYWENDVREYGSSPGGLESLMTCYKKACKGYFLNQTFLSCFFMYKAHKEVFQSVLNEYHFGNQSKNKYWYEDSDLMTRTWEKVLDETVTADESVNSLSFRSNRKRERHDDQRNKAAGGDHSKKKRKKKPSEVEMFWVWTAWSSQA</sequence>
<reference evidence="2 3" key="1">
    <citation type="journal article" date="2020" name="Appl. Microbiol. Biotechnol.">
        <title>Targeted gene deletion in Brettanomyces bruxellensis with an expression-free CRISPR-Cas9 system.</title>
        <authorList>
            <person name="Varela C."/>
            <person name="Bartel C."/>
            <person name="Onetto C."/>
            <person name="Borneman A."/>
        </authorList>
    </citation>
    <scope>NUCLEOTIDE SEQUENCE [LARGE SCALE GENOMIC DNA]</scope>
    <source>
        <strain evidence="2 3">AWRI1613</strain>
    </source>
</reference>
<evidence type="ECO:0000256" key="1">
    <source>
        <dbReference type="SAM" id="MobiDB-lite"/>
    </source>
</evidence>
<organism evidence="2 3">
    <name type="scientific">Dekkera bruxellensis</name>
    <name type="common">Brettanomyces custersii</name>
    <dbReference type="NCBI Taxonomy" id="5007"/>
    <lineage>
        <taxon>Eukaryota</taxon>
        <taxon>Fungi</taxon>
        <taxon>Dikarya</taxon>
        <taxon>Ascomycota</taxon>
        <taxon>Saccharomycotina</taxon>
        <taxon>Pichiomycetes</taxon>
        <taxon>Pichiales</taxon>
        <taxon>Pichiaceae</taxon>
        <taxon>Brettanomyces</taxon>
    </lineage>
</organism>
<feature type="compositionally biased region" description="Basic and acidic residues" evidence="1">
    <location>
        <begin position="263"/>
        <end position="276"/>
    </location>
</feature>
<evidence type="ECO:0000313" key="3">
    <source>
        <dbReference type="Proteomes" id="UP000568158"/>
    </source>
</evidence>
<comment type="caution">
    <text evidence="2">The sequence shown here is derived from an EMBL/GenBank/DDBJ whole genome shotgun (WGS) entry which is preliminary data.</text>
</comment>
<gene>
    <name evidence="2" type="ORF">HII12_004878</name>
</gene>
<accession>A0A8H6B869</accession>
<protein>
    <submittedName>
        <fullName evidence="2">Uncharacterized protein</fullName>
    </submittedName>
</protein>
<name>A0A8H6B869_DEKBR</name>
<feature type="region of interest" description="Disordered" evidence="1">
    <location>
        <begin position="255"/>
        <end position="286"/>
    </location>
</feature>
<proteinExistence type="predicted"/>
<dbReference type="EMBL" id="JABCYN010000047">
    <property type="protein sequence ID" value="KAF6006687.1"/>
    <property type="molecule type" value="Genomic_DNA"/>
</dbReference>